<proteinExistence type="predicted"/>
<comment type="caution">
    <text evidence="1">The sequence shown here is derived from an EMBL/GenBank/DDBJ whole genome shotgun (WGS) entry which is preliminary data.</text>
</comment>
<reference evidence="1 2" key="1">
    <citation type="submission" date="2024-04" db="EMBL/GenBank/DDBJ databases">
        <title>genome sequences of Mucor flavus KT1a and Helicostylum pulchrum KT1b strains isolation_sourced from the surface of a dry-aged beef.</title>
        <authorList>
            <person name="Toyotome T."/>
            <person name="Hosono M."/>
            <person name="Torimaru M."/>
            <person name="Fukuda K."/>
            <person name="Mikami N."/>
        </authorList>
    </citation>
    <scope>NUCLEOTIDE SEQUENCE [LARGE SCALE GENOMIC DNA]</scope>
    <source>
        <strain evidence="1 2">KT1b</strain>
    </source>
</reference>
<keyword evidence="2" id="KW-1185">Reference proteome</keyword>
<name>A0ABP9XS16_9FUNG</name>
<dbReference type="EMBL" id="BAABUJ010000007">
    <property type="protein sequence ID" value="GAA5796867.1"/>
    <property type="molecule type" value="Genomic_DNA"/>
</dbReference>
<gene>
    <name evidence="1" type="ORF">HPULCUR_002245</name>
</gene>
<evidence type="ECO:0000313" key="2">
    <source>
        <dbReference type="Proteomes" id="UP001476247"/>
    </source>
</evidence>
<evidence type="ECO:0000313" key="1">
    <source>
        <dbReference type="EMBL" id="GAA5796867.1"/>
    </source>
</evidence>
<protein>
    <submittedName>
        <fullName evidence="1">Uncharacterized protein</fullName>
    </submittedName>
</protein>
<accession>A0ABP9XS16</accession>
<organism evidence="1 2">
    <name type="scientific">Helicostylum pulchrum</name>
    <dbReference type="NCBI Taxonomy" id="562976"/>
    <lineage>
        <taxon>Eukaryota</taxon>
        <taxon>Fungi</taxon>
        <taxon>Fungi incertae sedis</taxon>
        <taxon>Mucoromycota</taxon>
        <taxon>Mucoromycotina</taxon>
        <taxon>Mucoromycetes</taxon>
        <taxon>Mucorales</taxon>
        <taxon>Mucorineae</taxon>
        <taxon>Mucoraceae</taxon>
        <taxon>Helicostylum</taxon>
    </lineage>
</organism>
<dbReference type="Proteomes" id="UP001476247">
    <property type="component" value="Unassembled WGS sequence"/>
</dbReference>
<sequence>MASNLSFLTIDGVKNGIREFIKIKFSFDAQEETIQNIMEEIEPDFFRKIYEDDKEEEEDEDEDADSDVYLKKPFITGKSISILDKKHETLIKSIRPIDICAEISKSLPNNLKLLISNQPVKEYSLLRLPADKWSNVNICLLYWSQYMLEYNRISFGSNYIIPKHLESTEFTYSQLLEGAVRYMFDALQNSDVYSKPRILSTEHSATSSSIFLKSKPDAIMSIGTPKLYDLLFQF</sequence>